<keyword evidence="3" id="KW-1185">Reference proteome</keyword>
<dbReference type="Proteomes" id="UP001205843">
    <property type="component" value="Unassembled WGS sequence"/>
</dbReference>
<dbReference type="EMBL" id="JALJXV010000003">
    <property type="protein sequence ID" value="MCP1674362.1"/>
    <property type="molecule type" value="Genomic_DNA"/>
</dbReference>
<evidence type="ECO:0000313" key="3">
    <source>
        <dbReference type="Proteomes" id="UP001205843"/>
    </source>
</evidence>
<feature type="chain" id="PRO_5042203768" evidence="1">
    <location>
        <begin position="29"/>
        <end position="125"/>
    </location>
</feature>
<evidence type="ECO:0000256" key="1">
    <source>
        <dbReference type="SAM" id="SignalP"/>
    </source>
</evidence>
<accession>A0AAE3KFR7</accession>
<dbReference type="AlphaFoldDB" id="A0AAE3KFR7"/>
<feature type="signal peptide" evidence="1">
    <location>
        <begin position="1"/>
        <end position="28"/>
    </location>
</feature>
<name>A0AAE3KFR7_9GAMM</name>
<keyword evidence="1" id="KW-0732">Signal</keyword>
<protein>
    <submittedName>
        <fullName evidence="2">Uncharacterized protein</fullName>
    </submittedName>
</protein>
<proteinExistence type="predicted"/>
<comment type="caution">
    <text evidence="2">The sequence shown here is derived from an EMBL/GenBank/DDBJ whole genome shotgun (WGS) entry which is preliminary data.</text>
</comment>
<gene>
    <name evidence="2" type="ORF">J2T57_001464</name>
</gene>
<sequence>MRSAFRLPIRIAPLLLAATLIAPASHSAANQGFAYCKMSYSGVAYYSAIFEHDRSTYRAPSMILHFGDHVRARYDNAGRSLVSGPDCYQTFRSYGEAESNKNSSMTHDRRLRWDSVLTGWRWQGR</sequence>
<reference evidence="2" key="1">
    <citation type="submission" date="2022-03" db="EMBL/GenBank/DDBJ databases">
        <title>Genomic Encyclopedia of Type Strains, Phase III (KMG-III): the genomes of soil and plant-associated and newly described type strains.</title>
        <authorList>
            <person name="Whitman W."/>
        </authorList>
    </citation>
    <scope>NUCLEOTIDE SEQUENCE</scope>
    <source>
        <strain evidence="2">ANL 6-2</strain>
    </source>
</reference>
<organism evidence="2 3">
    <name type="scientific">Natronocella acetinitrilica</name>
    <dbReference type="NCBI Taxonomy" id="414046"/>
    <lineage>
        <taxon>Bacteria</taxon>
        <taxon>Pseudomonadati</taxon>
        <taxon>Pseudomonadota</taxon>
        <taxon>Gammaproteobacteria</taxon>
        <taxon>Chromatiales</taxon>
        <taxon>Ectothiorhodospiraceae</taxon>
        <taxon>Natronocella</taxon>
    </lineage>
</organism>
<dbReference type="RefSeq" id="WP_253476307.1">
    <property type="nucleotide sequence ID" value="NZ_JALJXV010000003.1"/>
</dbReference>
<evidence type="ECO:0000313" key="2">
    <source>
        <dbReference type="EMBL" id="MCP1674362.1"/>
    </source>
</evidence>